<accession>A0A428QI66</accession>
<feature type="region of interest" description="Disordered" evidence="1">
    <location>
        <begin position="39"/>
        <end position="70"/>
    </location>
</feature>
<dbReference type="OrthoDB" id="5599753at2759"/>
<dbReference type="InterPro" id="IPR006629">
    <property type="entry name" value="LITAF"/>
</dbReference>
<keyword evidence="4" id="KW-1185">Reference proteome</keyword>
<evidence type="ECO:0000256" key="1">
    <source>
        <dbReference type="SAM" id="MobiDB-lite"/>
    </source>
</evidence>
<dbReference type="EMBL" id="NKCI01000031">
    <property type="protein sequence ID" value="RSL65004.1"/>
    <property type="molecule type" value="Genomic_DNA"/>
</dbReference>
<dbReference type="AlphaFoldDB" id="A0A428QI66"/>
<dbReference type="Proteomes" id="UP000288168">
    <property type="component" value="Unassembled WGS sequence"/>
</dbReference>
<dbReference type="SMART" id="SM00714">
    <property type="entry name" value="LITAF"/>
    <property type="match status" value="1"/>
</dbReference>
<sequence length="239" mass="26119">MACAPAYPNTAPFSLAYHRDYCKNFFFDFAAAHAMSDKETRVSSPGGAPPPSYNVAAGGYDEKPSQGQRQPQRVLNTFIDDGGLPEVVTQDHIAKDTGYYDAPIPVNPDPTPMTQLYETTATVTPLHLLGDQSDTVDCPFCRHRVETRVKKNPSMRTHITATALGITTIGGAVAPYAMGWNSHISHYCTNCNRKVAYRRYGTHEMKPLGTPDHLREVSRYPAIASPAQAWGPGTPPPGR</sequence>
<organism evidence="3 4">
    <name type="scientific">Fusarium duplospermum</name>
    <dbReference type="NCBI Taxonomy" id="1325734"/>
    <lineage>
        <taxon>Eukaryota</taxon>
        <taxon>Fungi</taxon>
        <taxon>Dikarya</taxon>
        <taxon>Ascomycota</taxon>
        <taxon>Pezizomycotina</taxon>
        <taxon>Sordariomycetes</taxon>
        <taxon>Hypocreomycetidae</taxon>
        <taxon>Hypocreales</taxon>
        <taxon>Nectriaceae</taxon>
        <taxon>Fusarium</taxon>
        <taxon>Fusarium solani species complex</taxon>
    </lineage>
</organism>
<feature type="domain" description="LITAF" evidence="2">
    <location>
        <begin position="118"/>
        <end position="200"/>
    </location>
</feature>
<dbReference type="PROSITE" id="PS51837">
    <property type="entry name" value="LITAF"/>
    <property type="match status" value="1"/>
</dbReference>
<protein>
    <recommendedName>
        <fullName evidence="2">LITAF domain-containing protein</fullName>
    </recommendedName>
</protein>
<gene>
    <name evidence="3" type="ORF">CEP54_004436</name>
</gene>
<dbReference type="STRING" id="1325734.A0A428QI66"/>
<name>A0A428QI66_9HYPO</name>
<dbReference type="Pfam" id="PF10601">
    <property type="entry name" value="zf-LITAF-like"/>
    <property type="match status" value="1"/>
</dbReference>
<evidence type="ECO:0000259" key="2">
    <source>
        <dbReference type="PROSITE" id="PS51837"/>
    </source>
</evidence>
<comment type="caution">
    <text evidence="3">The sequence shown here is derived from an EMBL/GenBank/DDBJ whole genome shotgun (WGS) entry which is preliminary data.</text>
</comment>
<evidence type="ECO:0000313" key="3">
    <source>
        <dbReference type="EMBL" id="RSL65004.1"/>
    </source>
</evidence>
<reference evidence="3 4" key="1">
    <citation type="submission" date="2017-06" db="EMBL/GenBank/DDBJ databases">
        <title>Comparative genomic analysis of Ambrosia Fusariam Clade fungi.</title>
        <authorList>
            <person name="Stajich J.E."/>
            <person name="Carrillo J."/>
            <person name="Kijimoto T."/>
            <person name="Eskalen A."/>
            <person name="O'Donnell K."/>
            <person name="Kasson M."/>
        </authorList>
    </citation>
    <scope>NUCLEOTIDE SEQUENCE [LARGE SCALE GENOMIC DNA]</scope>
    <source>
        <strain evidence="3 4">NRRL62584</strain>
    </source>
</reference>
<proteinExistence type="predicted"/>
<evidence type="ECO:0000313" key="4">
    <source>
        <dbReference type="Proteomes" id="UP000288168"/>
    </source>
</evidence>